<dbReference type="FunFam" id="1.10.630.10:FF:000040">
    <property type="entry name" value="Bifunctional cytochrome P450/NADPH--P450 reductase"/>
    <property type="match status" value="1"/>
</dbReference>
<dbReference type="FunFam" id="2.40.30.10:FF:000198">
    <property type="entry name" value="Bifunctional cytochrome P450/NADPH--P450 reductase"/>
    <property type="match status" value="1"/>
</dbReference>
<dbReference type="STRING" id="1215338.A0A059J9W8"/>
<keyword evidence="10 16" id="KW-0249">Electron transport</keyword>
<comment type="similarity">
    <text evidence="2 16">In the N-terminal section; belongs to the cytochrome P450 family.</text>
</comment>
<dbReference type="EMBL" id="AOKY01000267">
    <property type="protein sequence ID" value="KDB24257.1"/>
    <property type="molecule type" value="Genomic_DNA"/>
</dbReference>
<evidence type="ECO:0000256" key="3">
    <source>
        <dbReference type="ARBA" id="ARBA00022448"/>
    </source>
</evidence>
<keyword evidence="7 16" id="KW-0479">Metal-binding</keyword>
<gene>
    <name evidence="20" type="ORF">H109_03859</name>
</gene>
<evidence type="ECO:0000256" key="6">
    <source>
        <dbReference type="ARBA" id="ARBA00022643"/>
    </source>
</evidence>
<sequence>MSEPIPGPAPLPIVGNAYNLDLVNSFTTFGNLTDTYGPIFKLTLGGEEKIFITTQSLMDEVCNEKRFSKLVAGSLAQIRNGVQDGLFTAHPGEHNWEIAHRVLMPAFGPLSIRAMFDEMHDIASQLVIKWARFGPNEKIHVTDDFTRLTLDSIALCAMGTRFNSFYHEDMHPFVHAMVGFLAESGARASRPAVVQYFMHSAQQQYDADIELMKKVAGDLVADRKANPNDKKDLLNAMLKGKDARTGEQMTEESIINNMITFLIAGHETTSGLLSFLFYYLLKHPSAYQAAQRQVDEVVGRGPITVEHMSKLPYIEACMRETLRLSPSAIAIQMQPRPDGQEDPIYIGQGKYEIKKGQAIVCVIPQVHRDPTVYGDDANLFRPERMLDEPFANLPKNSWKPFGNGVRGCIGRPFAWQETILTTAMLLQNFNLRFDDPSYQLQIKQTLTIKPKDFFMRATLRHNVDPVQLEKMLHVNIEAEAKAAEKDRTAGISSAGLAKKPMTILYGSNAGTCEALAQNLARDASSRGYSAQVDPLDSGVDKVPKDQPVIVISSSYEGQPPDNAAHFVEWIQGLGSGAMTGVKYAVYGCGNHDWTSTFHRIPKLLDTEFKRSGATRVADIGLGDVADGDIFNHFDKWQDEKLWSSIGGDVDPAEEGTVEVDIDTDARKSTLRQDVREATVISNKVLTAPGEPEKRHLVLTLPTGMSYKAGDYLAVLPINDQRNIRRALNRYNLPWDAMLTIKVGANTTLPTGHPVSAMDVLSAYVELGQPATRKNVARIASSISDEKVREEVLALSKEGFANEIQKKCRSPLDILEEYPMAELPLGDFLAMLPPMRIRQYSISSSPLADPKVASITWSVLDAPSRVADSKRFLGVASNFLSKVQEGDRIHVAVKPSHGNFHPPKDTENTPILMFCAGTGLAPFHGFVQERAIQIQAGRKVAPAYLFIGCRHPEKDALFKDELQKWETDGVVTVFYAFSAASEQSKRCRYVQDRLWEERGEMRKVFDQGAKLYVCGTSRVGEGIASTVKKIFQDYCASVGKPKTDEEVERWFQDIKSNRFSSDVFA</sequence>
<dbReference type="SUPFAM" id="SSF63380">
    <property type="entry name" value="Riboflavin synthase domain-like"/>
    <property type="match status" value="1"/>
</dbReference>
<dbReference type="SUPFAM" id="SSF48264">
    <property type="entry name" value="Cytochrome P450"/>
    <property type="match status" value="1"/>
</dbReference>
<evidence type="ECO:0000313" key="21">
    <source>
        <dbReference type="Proteomes" id="UP000024533"/>
    </source>
</evidence>
<dbReference type="GO" id="GO:0005829">
    <property type="term" value="C:cytosol"/>
    <property type="evidence" value="ECO:0007669"/>
    <property type="project" value="TreeGrafter"/>
</dbReference>
<dbReference type="InterPro" id="IPR017938">
    <property type="entry name" value="Riboflavin_synthase-like_b-brl"/>
</dbReference>
<name>A0A059J9W8_TRIIM</name>
<dbReference type="PANTHER" id="PTHR19384:SF127">
    <property type="entry name" value="BIFUNCTIONAL CYTOCHROME P450_NADPH--P450 REDUCTASE"/>
    <property type="match status" value="1"/>
</dbReference>
<dbReference type="Pfam" id="PF00067">
    <property type="entry name" value="p450"/>
    <property type="match status" value="1"/>
</dbReference>
<dbReference type="InterPro" id="IPR001094">
    <property type="entry name" value="Flavdoxin-like"/>
</dbReference>
<dbReference type="Pfam" id="PF00175">
    <property type="entry name" value="NAD_binding_1"/>
    <property type="match status" value="1"/>
</dbReference>
<comment type="catalytic activity">
    <reaction evidence="14 16">
        <text>an organic molecule + reduced [NADPH--hemoprotein reductase] + O2 = an alcohol + oxidized [NADPH--hemoprotein reductase] + H2O + H(+)</text>
        <dbReference type="Rhea" id="RHEA:17149"/>
        <dbReference type="Rhea" id="RHEA-COMP:11964"/>
        <dbReference type="Rhea" id="RHEA-COMP:11965"/>
        <dbReference type="ChEBI" id="CHEBI:15377"/>
        <dbReference type="ChEBI" id="CHEBI:15378"/>
        <dbReference type="ChEBI" id="CHEBI:15379"/>
        <dbReference type="ChEBI" id="CHEBI:30879"/>
        <dbReference type="ChEBI" id="CHEBI:57618"/>
        <dbReference type="ChEBI" id="CHEBI:58210"/>
        <dbReference type="ChEBI" id="CHEBI:142491"/>
        <dbReference type="EC" id="1.14.14.1"/>
    </reaction>
</comment>
<comment type="catalytic activity">
    <reaction evidence="15 16">
        <text>2 oxidized [cytochrome P450] + NADPH = 2 reduced [cytochrome P450] + NADP(+) + H(+)</text>
        <dbReference type="Rhea" id="RHEA:24040"/>
        <dbReference type="Rhea" id="RHEA-COMP:14627"/>
        <dbReference type="Rhea" id="RHEA-COMP:14628"/>
        <dbReference type="ChEBI" id="CHEBI:15378"/>
        <dbReference type="ChEBI" id="CHEBI:55376"/>
        <dbReference type="ChEBI" id="CHEBI:57783"/>
        <dbReference type="ChEBI" id="CHEBI:58349"/>
        <dbReference type="ChEBI" id="CHEBI:60344"/>
        <dbReference type="EC" id="1.6.2.4"/>
    </reaction>
</comment>
<dbReference type="EC" id="1.14.14.1" evidence="16"/>
<evidence type="ECO:0000256" key="14">
    <source>
        <dbReference type="ARBA" id="ARBA00047827"/>
    </source>
</evidence>
<keyword evidence="11 16" id="KW-0560">Oxidoreductase</keyword>
<keyword evidence="5 16" id="KW-0285">Flavoprotein</keyword>
<reference evidence="20 21" key="1">
    <citation type="submission" date="2014-02" db="EMBL/GenBank/DDBJ databases">
        <title>The Genome Sequence of Trichophyton interdigitale MR816.</title>
        <authorList>
            <consortium name="The Broad Institute Genomics Platform"/>
            <person name="Cuomo C.A."/>
            <person name="White T.C."/>
            <person name="Graser Y."/>
            <person name="Martinez-Rossi N."/>
            <person name="Heitman J."/>
            <person name="Young S.K."/>
            <person name="Zeng Q."/>
            <person name="Gargeya S."/>
            <person name="Abouelleil A."/>
            <person name="Alvarado L."/>
            <person name="Chapman S.B."/>
            <person name="Gainer-Dewar J."/>
            <person name="Goldberg J."/>
            <person name="Griggs A."/>
            <person name="Gujja S."/>
            <person name="Hansen M."/>
            <person name="Howarth C."/>
            <person name="Imamovic A."/>
            <person name="Larimer J."/>
            <person name="Martinez D."/>
            <person name="Murphy C."/>
            <person name="Pearson M.D."/>
            <person name="Persinoti G."/>
            <person name="Poon T."/>
            <person name="Priest M."/>
            <person name="Roberts A.D."/>
            <person name="Saif S."/>
            <person name="Shea T.D."/>
            <person name="Sykes S.N."/>
            <person name="Wortman J."/>
            <person name="Nusbaum C."/>
            <person name="Birren B."/>
        </authorList>
    </citation>
    <scope>NUCLEOTIDE SEQUENCE [LARGE SCALE GENOMIC DNA]</scope>
    <source>
        <strain evidence="20 21">MR816</strain>
    </source>
</reference>
<keyword evidence="8 16" id="KW-0274">FAD</keyword>
<dbReference type="InterPro" id="IPR001128">
    <property type="entry name" value="Cyt_P450"/>
</dbReference>
<comment type="caution">
    <text evidence="20">The sequence shown here is derived from an EMBL/GenBank/DDBJ whole genome shotgun (WGS) entry which is preliminary data.</text>
</comment>
<evidence type="ECO:0000256" key="1">
    <source>
        <dbReference type="ARBA" id="ARBA00001971"/>
    </source>
</evidence>
<dbReference type="Pfam" id="PF00258">
    <property type="entry name" value="Flavodoxin_1"/>
    <property type="match status" value="1"/>
</dbReference>
<dbReference type="CDD" id="cd11068">
    <property type="entry name" value="CYP120A1"/>
    <property type="match status" value="1"/>
</dbReference>
<dbReference type="Proteomes" id="UP000024533">
    <property type="component" value="Unassembled WGS sequence"/>
</dbReference>
<evidence type="ECO:0000256" key="5">
    <source>
        <dbReference type="ARBA" id="ARBA00022630"/>
    </source>
</evidence>
<dbReference type="EC" id="1.6.2.4" evidence="16"/>
<dbReference type="GO" id="GO:0070330">
    <property type="term" value="F:aromatase activity"/>
    <property type="evidence" value="ECO:0007669"/>
    <property type="project" value="UniProtKB-UniRule"/>
</dbReference>
<proteinExistence type="inferred from homology"/>
<dbReference type="InterPro" id="IPR003097">
    <property type="entry name" value="CysJ-like_FAD-binding"/>
</dbReference>
<dbReference type="Gene3D" id="1.20.990.10">
    <property type="entry name" value="NADPH-cytochrome p450 Reductase, Chain A, domain 3"/>
    <property type="match status" value="1"/>
</dbReference>
<comment type="cofactor">
    <cofactor evidence="16">
        <name>FAD</name>
        <dbReference type="ChEBI" id="CHEBI:57692"/>
    </cofactor>
    <cofactor evidence="16">
        <name>FMN</name>
        <dbReference type="ChEBI" id="CHEBI:58210"/>
    </cofactor>
</comment>
<keyword evidence="12 16" id="KW-0408">Iron</keyword>
<evidence type="ECO:0000256" key="4">
    <source>
        <dbReference type="ARBA" id="ARBA00022617"/>
    </source>
</evidence>
<dbReference type="AlphaFoldDB" id="A0A059J9W8"/>
<dbReference type="InterPro" id="IPR029039">
    <property type="entry name" value="Flavoprotein-like_sf"/>
</dbReference>
<dbReference type="InterPro" id="IPR001433">
    <property type="entry name" value="OxRdtase_FAD/NAD-bd"/>
</dbReference>
<protein>
    <recommendedName>
        <fullName evidence="16">Bifunctional cytochrome P450/NADPH--P450 reductase</fullName>
    </recommendedName>
    <domain>
        <recommendedName>
            <fullName evidence="16">Cytochrome P450</fullName>
            <ecNumber evidence="16">1.14.14.1</ecNumber>
        </recommendedName>
    </domain>
    <domain>
        <recommendedName>
            <fullName evidence="16">NADPH--cytochrome P450 reductase</fullName>
            <ecNumber evidence="16">1.6.2.4</ecNumber>
        </recommendedName>
    </domain>
</protein>
<feature type="domain" description="FAD-binding FR-type" evidence="19">
    <location>
        <begin position="672"/>
        <end position="902"/>
    </location>
</feature>
<dbReference type="Gene3D" id="3.40.50.360">
    <property type="match status" value="1"/>
</dbReference>
<dbReference type="SUPFAM" id="SSF52343">
    <property type="entry name" value="Ferredoxin reductase-like, C-terminal NADP-linked domain"/>
    <property type="match status" value="1"/>
</dbReference>
<keyword evidence="6 16" id="KW-0288">FMN</keyword>
<dbReference type="GO" id="GO:0010181">
    <property type="term" value="F:FMN binding"/>
    <property type="evidence" value="ECO:0007669"/>
    <property type="project" value="UniProtKB-UniRule"/>
</dbReference>
<dbReference type="GO" id="GO:0050660">
    <property type="term" value="F:flavin adenine dinucleotide binding"/>
    <property type="evidence" value="ECO:0007669"/>
    <property type="project" value="TreeGrafter"/>
</dbReference>
<evidence type="ECO:0000256" key="7">
    <source>
        <dbReference type="ARBA" id="ARBA00022723"/>
    </source>
</evidence>
<dbReference type="HOGENOM" id="CLU_001570_7_0_1"/>
<evidence type="ECO:0000259" key="19">
    <source>
        <dbReference type="PROSITE" id="PS51384"/>
    </source>
</evidence>
<dbReference type="Pfam" id="PF00667">
    <property type="entry name" value="FAD_binding_1"/>
    <property type="match status" value="1"/>
</dbReference>
<keyword evidence="3 16" id="KW-0813">Transport</keyword>
<dbReference type="Gene3D" id="2.40.30.10">
    <property type="entry name" value="Translation factors"/>
    <property type="match status" value="1"/>
</dbReference>
<evidence type="ECO:0000259" key="18">
    <source>
        <dbReference type="PROSITE" id="PS50902"/>
    </source>
</evidence>
<dbReference type="PROSITE" id="PS51384">
    <property type="entry name" value="FAD_FR"/>
    <property type="match status" value="1"/>
</dbReference>
<dbReference type="CDD" id="cd06206">
    <property type="entry name" value="bifunctional_CYPOR"/>
    <property type="match status" value="1"/>
</dbReference>
<evidence type="ECO:0000256" key="9">
    <source>
        <dbReference type="ARBA" id="ARBA00022857"/>
    </source>
</evidence>
<feature type="domain" description="Flavodoxin-like" evidence="18">
    <location>
        <begin position="501"/>
        <end position="641"/>
    </location>
</feature>
<dbReference type="GO" id="GO:0020037">
    <property type="term" value="F:heme binding"/>
    <property type="evidence" value="ECO:0007669"/>
    <property type="project" value="UniProtKB-UniRule"/>
</dbReference>
<evidence type="ECO:0000256" key="17">
    <source>
        <dbReference type="PIRSR" id="PIRSR000209-1"/>
    </source>
</evidence>
<dbReference type="InterPro" id="IPR023173">
    <property type="entry name" value="NADPH_Cyt_P450_Rdtase_alpha"/>
</dbReference>
<evidence type="ECO:0000313" key="20">
    <source>
        <dbReference type="EMBL" id="KDB24257.1"/>
    </source>
</evidence>
<evidence type="ECO:0000256" key="12">
    <source>
        <dbReference type="ARBA" id="ARBA00023004"/>
    </source>
</evidence>
<dbReference type="InterPro" id="IPR017927">
    <property type="entry name" value="FAD-bd_FR_type"/>
</dbReference>
<evidence type="ECO:0000256" key="8">
    <source>
        <dbReference type="ARBA" id="ARBA00022827"/>
    </source>
</evidence>
<dbReference type="PANTHER" id="PTHR19384">
    <property type="entry name" value="NITRIC OXIDE SYNTHASE-RELATED"/>
    <property type="match status" value="1"/>
</dbReference>
<keyword evidence="13 16" id="KW-0503">Monooxygenase</keyword>
<dbReference type="GO" id="GO:0005506">
    <property type="term" value="F:iron ion binding"/>
    <property type="evidence" value="ECO:0007669"/>
    <property type="project" value="UniProtKB-UniRule"/>
</dbReference>
<comment type="cofactor">
    <cofactor evidence="1 16 17">
        <name>heme</name>
        <dbReference type="ChEBI" id="CHEBI:30413"/>
    </cofactor>
</comment>
<dbReference type="PIRSF" id="PIRSF000209">
    <property type="entry name" value="Bifunctional_P450_P450R"/>
    <property type="match status" value="1"/>
</dbReference>
<dbReference type="PROSITE" id="PS50902">
    <property type="entry name" value="FLAVODOXIN_LIKE"/>
    <property type="match status" value="1"/>
</dbReference>
<evidence type="ECO:0000256" key="13">
    <source>
        <dbReference type="ARBA" id="ARBA00023033"/>
    </source>
</evidence>
<evidence type="ECO:0000256" key="2">
    <source>
        <dbReference type="ARBA" id="ARBA00010018"/>
    </source>
</evidence>
<feature type="binding site" description="axial binding residue" evidence="17">
    <location>
        <position position="408"/>
    </location>
    <ligand>
        <name>heme</name>
        <dbReference type="ChEBI" id="CHEBI:30413"/>
    </ligand>
    <ligandPart>
        <name>Fe</name>
        <dbReference type="ChEBI" id="CHEBI:18248"/>
    </ligandPart>
</feature>
<dbReference type="OrthoDB" id="1470350at2759"/>
<evidence type="ECO:0000256" key="10">
    <source>
        <dbReference type="ARBA" id="ARBA00022982"/>
    </source>
</evidence>
<dbReference type="SUPFAM" id="SSF52218">
    <property type="entry name" value="Flavoproteins"/>
    <property type="match status" value="1"/>
</dbReference>
<accession>A0A059J9W8</accession>
<evidence type="ECO:0000256" key="16">
    <source>
        <dbReference type="PIRNR" id="PIRNR000209"/>
    </source>
</evidence>
<dbReference type="PRINTS" id="PR00371">
    <property type="entry name" value="FPNCR"/>
</dbReference>
<dbReference type="PROSITE" id="PS00086">
    <property type="entry name" value="CYTOCHROME_P450"/>
    <property type="match status" value="1"/>
</dbReference>
<organism evidence="20 21">
    <name type="scientific">Trichophyton interdigitale (strain MR816)</name>
    <dbReference type="NCBI Taxonomy" id="1215338"/>
    <lineage>
        <taxon>Eukaryota</taxon>
        <taxon>Fungi</taxon>
        <taxon>Dikarya</taxon>
        <taxon>Ascomycota</taxon>
        <taxon>Pezizomycotina</taxon>
        <taxon>Eurotiomycetes</taxon>
        <taxon>Eurotiomycetidae</taxon>
        <taxon>Onygenales</taxon>
        <taxon>Arthrodermataceae</taxon>
        <taxon>Trichophyton</taxon>
    </lineage>
</organism>
<keyword evidence="21" id="KW-1185">Reference proteome</keyword>
<evidence type="ECO:0000256" key="11">
    <source>
        <dbReference type="ARBA" id="ARBA00023002"/>
    </source>
</evidence>
<dbReference type="InterPro" id="IPR039261">
    <property type="entry name" value="FNR_nucleotide-bd"/>
</dbReference>
<dbReference type="Gene3D" id="3.40.50.80">
    <property type="entry name" value="Nucleotide-binding domain of ferredoxin-NADP reductase (FNR) module"/>
    <property type="match status" value="1"/>
</dbReference>
<dbReference type="PRINTS" id="PR00369">
    <property type="entry name" value="FLAVODOXIN"/>
</dbReference>
<dbReference type="InterPro" id="IPR001709">
    <property type="entry name" value="Flavoprot_Pyr_Nucl_cyt_Rdtase"/>
</dbReference>
<dbReference type="OMA" id="TQLVMKW"/>
<dbReference type="InterPro" id="IPR023206">
    <property type="entry name" value="Bifunctional_P450_P450_red"/>
</dbReference>
<evidence type="ECO:0000256" key="15">
    <source>
        <dbReference type="ARBA" id="ARBA00049342"/>
    </source>
</evidence>
<keyword evidence="9 16" id="KW-0521">NADP</keyword>
<keyword evidence="4 16" id="KW-0349">Heme</keyword>
<dbReference type="Gene3D" id="1.10.630.10">
    <property type="entry name" value="Cytochrome P450"/>
    <property type="match status" value="1"/>
</dbReference>
<dbReference type="InterPro" id="IPR036396">
    <property type="entry name" value="Cyt_P450_sf"/>
</dbReference>
<dbReference type="InterPro" id="IPR017972">
    <property type="entry name" value="Cyt_P450_CS"/>
</dbReference>
<dbReference type="InterPro" id="IPR008254">
    <property type="entry name" value="Flavodoxin/NO_synth"/>
</dbReference>
<dbReference type="GO" id="GO:0003958">
    <property type="term" value="F:NADPH-hemoprotein reductase activity"/>
    <property type="evidence" value="ECO:0007669"/>
    <property type="project" value="UniProtKB-UniRule"/>
</dbReference>